<evidence type="ECO:0000256" key="4">
    <source>
        <dbReference type="ARBA" id="ARBA00022989"/>
    </source>
</evidence>
<proteinExistence type="predicted"/>
<reference evidence="8 9" key="1">
    <citation type="submission" date="2020-02" db="EMBL/GenBank/DDBJ databases">
        <title>Rhodobacter algicola sp. nov., isolated from microalga culture.</title>
        <authorList>
            <person name="Park C.-Y."/>
        </authorList>
    </citation>
    <scope>NUCLEOTIDE SEQUENCE [LARGE SCALE GENOMIC DNA]</scope>
    <source>
        <strain evidence="8 9">ETT8</strain>
    </source>
</reference>
<feature type="transmembrane region" description="Helical" evidence="7">
    <location>
        <begin position="110"/>
        <end position="133"/>
    </location>
</feature>
<keyword evidence="9" id="KW-1185">Reference proteome</keyword>
<dbReference type="EMBL" id="JAAIKE010000001">
    <property type="protein sequence ID" value="NEX45124.1"/>
    <property type="molecule type" value="Genomic_DNA"/>
</dbReference>
<feature type="transmembrane region" description="Helical" evidence="7">
    <location>
        <begin position="196"/>
        <end position="215"/>
    </location>
</feature>
<keyword evidence="2" id="KW-1003">Cell membrane</keyword>
<comment type="subcellular location">
    <subcellularLocation>
        <location evidence="1">Cell membrane</location>
        <topology evidence="1">Multi-pass membrane protein</topology>
    </subcellularLocation>
</comment>
<dbReference type="RefSeq" id="WP_164609141.1">
    <property type="nucleotide sequence ID" value="NZ_JAAIKE010000001.1"/>
</dbReference>
<dbReference type="PANTHER" id="PTHR30213">
    <property type="entry name" value="INNER MEMBRANE PROTEIN YHJD"/>
    <property type="match status" value="1"/>
</dbReference>
<name>A0A6B3RGF2_9RHOB</name>
<feature type="region of interest" description="Disordered" evidence="6">
    <location>
        <begin position="296"/>
        <end position="321"/>
    </location>
</feature>
<feature type="transmembrane region" description="Helical" evidence="7">
    <location>
        <begin position="41"/>
        <end position="70"/>
    </location>
</feature>
<dbReference type="PANTHER" id="PTHR30213:SF0">
    <property type="entry name" value="UPF0761 MEMBRANE PROTEIN YIHY"/>
    <property type="match status" value="1"/>
</dbReference>
<evidence type="ECO:0000313" key="9">
    <source>
        <dbReference type="Proteomes" id="UP000481421"/>
    </source>
</evidence>
<evidence type="ECO:0000256" key="6">
    <source>
        <dbReference type="SAM" id="MobiDB-lite"/>
    </source>
</evidence>
<dbReference type="NCBIfam" id="TIGR00765">
    <property type="entry name" value="yihY_not_rbn"/>
    <property type="match status" value="1"/>
</dbReference>
<sequence length="321" mass="34206">MTGQKPTPPQGRSARSPGQFGAAAWMDVFWRVKDEITRDRVMIVAGGVTFYAVLSLVPMLTAFVAVFGLFADTSNVAALVGGLEGAVPQEALTLLSGQLDSLVAIDPSTLSIASIGALAVAFWTANGGVKGLIEAMNIAYDEREARSFLMLNLWSMALTLGAMLMVATLIAAAAILPVLTRLLPGDGLLDMILLYGRWPVMAVVLVVALSVLYRFGPSRREAKWRWITPGSIFGALGLMLASVAFAVYTANFASYNETYGSLGTIVAVMVWLWIGSIVVIIGAEINAELEHQTAQDTTIGKDRPMGRRGAAMADKAAPRRP</sequence>
<keyword evidence="5 7" id="KW-0472">Membrane</keyword>
<keyword evidence="4 7" id="KW-1133">Transmembrane helix</keyword>
<dbReference type="Pfam" id="PF03631">
    <property type="entry name" value="Virul_fac_BrkB"/>
    <property type="match status" value="1"/>
</dbReference>
<dbReference type="GO" id="GO:0005886">
    <property type="term" value="C:plasma membrane"/>
    <property type="evidence" value="ECO:0007669"/>
    <property type="project" value="UniProtKB-SubCell"/>
</dbReference>
<evidence type="ECO:0000256" key="7">
    <source>
        <dbReference type="SAM" id="Phobius"/>
    </source>
</evidence>
<keyword evidence="3 7" id="KW-0812">Transmembrane</keyword>
<dbReference type="AlphaFoldDB" id="A0A6B3RGF2"/>
<evidence type="ECO:0000313" key="8">
    <source>
        <dbReference type="EMBL" id="NEX45124.1"/>
    </source>
</evidence>
<gene>
    <name evidence="8" type="ORF">G3572_02830</name>
</gene>
<accession>A0A6B3RGF2</accession>
<comment type="caution">
    <text evidence="8">The sequence shown here is derived from an EMBL/GenBank/DDBJ whole genome shotgun (WGS) entry which is preliminary data.</text>
</comment>
<feature type="transmembrane region" description="Helical" evidence="7">
    <location>
        <begin position="262"/>
        <end position="283"/>
    </location>
</feature>
<feature type="transmembrane region" description="Helical" evidence="7">
    <location>
        <begin position="153"/>
        <end position="176"/>
    </location>
</feature>
<protein>
    <submittedName>
        <fullName evidence="8">YihY/virulence factor BrkB family protein</fullName>
    </submittedName>
</protein>
<dbReference type="Proteomes" id="UP000481421">
    <property type="component" value="Unassembled WGS sequence"/>
</dbReference>
<evidence type="ECO:0000256" key="3">
    <source>
        <dbReference type="ARBA" id="ARBA00022692"/>
    </source>
</evidence>
<dbReference type="PIRSF" id="PIRSF035875">
    <property type="entry name" value="RNase_BN"/>
    <property type="match status" value="1"/>
</dbReference>
<evidence type="ECO:0000256" key="5">
    <source>
        <dbReference type="ARBA" id="ARBA00023136"/>
    </source>
</evidence>
<dbReference type="InterPro" id="IPR017039">
    <property type="entry name" value="Virul_fac_BrkB"/>
</dbReference>
<feature type="compositionally biased region" description="Basic and acidic residues" evidence="6">
    <location>
        <begin position="296"/>
        <end position="305"/>
    </location>
</feature>
<evidence type="ECO:0000256" key="1">
    <source>
        <dbReference type="ARBA" id="ARBA00004651"/>
    </source>
</evidence>
<evidence type="ECO:0000256" key="2">
    <source>
        <dbReference type="ARBA" id="ARBA00022475"/>
    </source>
</evidence>
<organism evidence="8 9">
    <name type="scientific">Pseudotabrizicola algicola</name>
    <dbReference type="NCBI Taxonomy" id="2709381"/>
    <lineage>
        <taxon>Bacteria</taxon>
        <taxon>Pseudomonadati</taxon>
        <taxon>Pseudomonadota</taxon>
        <taxon>Alphaproteobacteria</taxon>
        <taxon>Rhodobacterales</taxon>
        <taxon>Paracoccaceae</taxon>
        <taxon>Pseudotabrizicola</taxon>
    </lineage>
</organism>
<feature type="transmembrane region" description="Helical" evidence="7">
    <location>
        <begin position="227"/>
        <end position="250"/>
    </location>
</feature>